<dbReference type="InterPro" id="IPR023346">
    <property type="entry name" value="Lysozyme-like_dom_sf"/>
</dbReference>
<evidence type="ECO:0000313" key="33">
    <source>
        <dbReference type="Proteomes" id="UP000601597"/>
    </source>
</evidence>
<evidence type="ECO:0000256" key="6">
    <source>
        <dbReference type="ARBA" id="ARBA00012448"/>
    </source>
</evidence>
<dbReference type="SUPFAM" id="SSF56601">
    <property type="entry name" value="beta-lactamase/transpeptidase-like"/>
    <property type="match status" value="1"/>
</dbReference>
<dbReference type="EMBL" id="BMXV01000006">
    <property type="protein sequence ID" value="GGY79268.1"/>
    <property type="molecule type" value="Genomic_DNA"/>
</dbReference>
<evidence type="ECO:0000256" key="23">
    <source>
        <dbReference type="ARBA" id="ARBA00023316"/>
    </source>
</evidence>
<dbReference type="Proteomes" id="UP000601597">
    <property type="component" value="Unassembled WGS sequence"/>
</dbReference>
<keyword evidence="16" id="KW-0133">Cell shape</keyword>
<dbReference type="InterPro" id="IPR001264">
    <property type="entry name" value="Glyco_trans_51"/>
</dbReference>
<evidence type="ECO:0000256" key="8">
    <source>
        <dbReference type="ARBA" id="ARBA00022475"/>
    </source>
</evidence>
<keyword evidence="11" id="KW-0645">Protease</keyword>
<comment type="caution">
    <text evidence="32">The sequence shown here is derived from an EMBL/GenBank/DDBJ whole genome shotgun (WGS) entry which is preliminary data.</text>
</comment>
<dbReference type="Gene3D" id="1.10.3810.10">
    <property type="entry name" value="Biosynthetic peptidoglycan transglycosylase-like"/>
    <property type="match status" value="1"/>
</dbReference>
<gene>
    <name evidence="32" type="ORF">GCM10007071_28400</name>
</gene>
<dbReference type="InterPro" id="IPR001460">
    <property type="entry name" value="PCN-bd_Tpept"/>
</dbReference>
<dbReference type="InterPro" id="IPR050396">
    <property type="entry name" value="Glycosyltr_51/Transpeptidase"/>
</dbReference>
<dbReference type="PANTHER" id="PTHR32282:SF27">
    <property type="entry name" value="PENICILLIN-BINDING PROTEIN 1A"/>
    <property type="match status" value="1"/>
</dbReference>
<dbReference type="EC" id="3.4.16.4" evidence="6"/>
<feature type="domain" description="Glycosyl transferase family 51" evidence="30">
    <location>
        <begin position="60"/>
        <end position="233"/>
    </location>
</feature>
<evidence type="ECO:0000256" key="24">
    <source>
        <dbReference type="ARBA" id="ARBA00034000"/>
    </source>
</evidence>
<keyword evidence="33" id="KW-1185">Reference proteome</keyword>
<keyword evidence="14 28" id="KW-0812">Transmembrane</keyword>
<evidence type="ECO:0000256" key="14">
    <source>
        <dbReference type="ARBA" id="ARBA00022692"/>
    </source>
</evidence>
<evidence type="ECO:0000256" key="9">
    <source>
        <dbReference type="ARBA" id="ARBA00022519"/>
    </source>
</evidence>
<comment type="catalytic activity">
    <reaction evidence="24">
        <text>Preferential cleavage: (Ac)2-L-Lys-D-Ala-|-D-Ala. Also transpeptidation of peptidyl-alanyl moieties that are N-acyl substituents of D-alanine.</text>
        <dbReference type="EC" id="3.4.16.4"/>
    </reaction>
</comment>
<evidence type="ECO:0000259" key="31">
    <source>
        <dbReference type="Pfam" id="PF17092"/>
    </source>
</evidence>
<keyword evidence="10" id="KW-0121">Carboxypeptidase</keyword>
<keyword evidence="15" id="KW-0378">Hydrolase</keyword>
<dbReference type="NCBIfam" id="TIGR02074">
    <property type="entry name" value="PBP_1a_fam"/>
    <property type="match status" value="1"/>
</dbReference>
<evidence type="ECO:0000256" key="18">
    <source>
        <dbReference type="ARBA" id="ARBA00022984"/>
    </source>
</evidence>
<evidence type="ECO:0000256" key="7">
    <source>
        <dbReference type="ARBA" id="ARBA00018638"/>
    </source>
</evidence>
<feature type="domain" description="Penicillin-binding protein transpeptidase" evidence="29">
    <location>
        <begin position="461"/>
        <end position="726"/>
    </location>
</feature>
<evidence type="ECO:0000256" key="10">
    <source>
        <dbReference type="ARBA" id="ARBA00022645"/>
    </source>
</evidence>
<dbReference type="Gene3D" id="2.40.50.140">
    <property type="entry name" value="Nucleic acid-binding proteins"/>
    <property type="match status" value="1"/>
</dbReference>
<evidence type="ECO:0000256" key="17">
    <source>
        <dbReference type="ARBA" id="ARBA00022968"/>
    </source>
</evidence>
<evidence type="ECO:0000256" key="5">
    <source>
        <dbReference type="ARBA" id="ARBA00007739"/>
    </source>
</evidence>
<keyword evidence="13" id="KW-0808">Transferase</keyword>
<evidence type="ECO:0000256" key="4">
    <source>
        <dbReference type="ARBA" id="ARBA00007090"/>
    </source>
</evidence>
<dbReference type="EC" id="2.4.99.28" evidence="25"/>
<evidence type="ECO:0000256" key="15">
    <source>
        <dbReference type="ARBA" id="ARBA00022801"/>
    </source>
</evidence>
<evidence type="ECO:0000256" key="22">
    <source>
        <dbReference type="ARBA" id="ARBA00023268"/>
    </source>
</evidence>
<comment type="function">
    <text evidence="1">Cell wall formation. Synthesis of cross-linked peptidoglycan from the lipid intermediates. The enzyme has a penicillin-insensitive transglycosylase N-terminal domain (formation of linear glycan strands) and a penicillin-sensitive transpeptidase C-terminal domain (cross-linking of the peptide subunits).</text>
</comment>
<sequence length="831" mass="91486">MSRLITASRFFIWLAILGTSSAMLVAAGFYLHLRPGLPAVHQLLDTRLQTPLRIYSADDRLIAEFGEKRRTPVTIDQIPNKQLQAFLAAEDARFYEHFGVDIIGLGRAAVELASTGQIQSGGSTITMQVARNYFLTRDKTFARKFNEILLSFQIEKELDKATILELYLNKIYLGNRAYGLAAASQVYYGKPVDELELAQMAMLAGLPKAPSAYNPLANPERAKVRRDWILGRMEELDYITADERNEALSQPLTARYNASQSEVNADYVAEMARAEMLARYGDTAYSDGYRVTLTVNSNDQVAATDALQRGLEAYDQRHGFRGPAGTTDQVPADEETYRSILEAYPRVEKLYPVVITDISNDDNQATAWSRHLGEGFIPFETMTWAREFRSTNAMGPEPSKVSDVLSTGDIVYVRRQPTPQEPAPDDSSLSDDHASMDEDEQAAPIIAPVAMALSQVPDIQGALVSLEAKTGAIQALSGGYSFEQNKYNRAIQAQRQPGSTFKPFIYLHGLEQGMTPATIYNDAPIVQESSEMEPGWRPQNAGGEFNGPTRLREALYRSRNLVSIRLLQDMGVDETIAFLDQLKLPTENLHRDLSLALGSGSMTPMDMARAFAVIANGGYDVQPYLIQTIENSDGDLLYEAPPAILCDSNCAQLRENNPTPVAGFPAIRVAERLADERAVYILHSMLKDVIKRGTGTGARVLERDDLAGKTGTTNEQKDAWFSGFNHDIATTAWVGFDQPATLGYREFGGTAALPIWVDYMREALDGTPPADMTRPSGIVEVRIDPDSGDRAAPGQEDAISEIFRTDNVPEQTAGNGLSGGSEDANLPRNLF</sequence>
<dbReference type="InterPro" id="IPR012340">
    <property type="entry name" value="NA-bd_OB-fold"/>
</dbReference>
<dbReference type="SUPFAM" id="SSF53955">
    <property type="entry name" value="Lysozyme-like"/>
    <property type="match status" value="1"/>
</dbReference>
<organism evidence="32 33">
    <name type="scientific">Marinobacter zhanjiangensis</name>
    <dbReference type="NCBI Taxonomy" id="578215"/>
    <lineage>
        <taxon>Bacteria</taxon>
        <taxon>Pseudomonadati</taxon>
        <taxon>Pseudomonadota</taxon>
        <taxon>Gammaproteobacteria</taxon>
        <taxon>Pseudomonadales</taxon>
        <taxon>Marinobacteraceae</taxon>
        <taxon>Marinobacter</taxon>
    </lineage>
</organism>
<comment type="pathway">
    <text evidence="3">Cell wall biogenesis; peptidoglycan biosynthesis.</text>
</comment>
<keyword evidence="21" id="KW-0046">Antibiotic resistance</keyword>
<keyword evidence="17" id="KW-0735">Signal-anchor</keyword>
<evidence type="ECO:0000256" key="2">
    <source>
        <dbReference type="ARBA" id="ARBA00004249"/>
    </source>
</evidence>
<dbReference type="InterPro" id="IPR031376">
    <property type="entry name" value="PCB_OB"/>
</dbReference>
<keyword evidence="9" id="KW-0997">Cell inner membrane</keyword>
<reference evidence="33" key="1">
    <citation type="journal article" date="2019" name="Int. J. Syst. Evol. Microbiol.">
        <title>The Global Catalogue of Microorganisms (GCM) 10K type strain sequencing project: providing services to taxonomists for standard genome sequencing and annotation.</title>
        <authorList>
            <consortium name="The Broad Institute Genomics Platform"/>
            <consortium name="The Broad Institute Genome Sequencing Center for Infectious Disease"/>
            <person name="Wu L."/>
            <person name="Ma J."/>
        </authorList>
    </citation>
    <scope>NUCLEOTIDE SEQUENCE [LARGE SCALE GENOMIC DNA]</scope>
    <source>
        <strain evidence="33">KCTC 22280</strain>
    </source>
</reference>
<comment type="similarity">
    <text evidence="4">In the C-terminal section; belongs to the transpeptidase family.</text>
</comment>
<evidence type="ECO:0000313" key="32">
    <source>
        <dbReference type="EMBL" id="GGY79268.1"/>
    </source>
</evidence>
<protein>
    <recommendedName>
        <fullName evidence="7">Penicillin-binding protein 1A</fullName>
        <ecNumber evidence="25">2.4.99.28</ecNumber>
        <ecNumber evidence="6">3.4.16.4</ecNumber>
    </recommendedName>
</protein>
<evidence type="ECO:0000256" key="13">
    <source>
        <dbReference type="ARBA" id="ARBA00022679"/>
    </source>
</evidence>
<evidence type="ECO:0000259" key="30">
    <source>
        <dbReference type="Pfam" id="PF00912"/>
    </source>
</evidence>
<evidence type="ECO:0000256" key="27">
    <source>
        <dbReference type="SAM" id="MobiDB-lite"/>
    </source>
</evidence>
<dbReference type="Pfam" id="PF00905">
    <property type="entry name" value="Transpeptidase"/>
    <property type="match status" value="1"/>
</dbReference>
<keyword evidence="8" id="KW-1003">Cell membrane</keyword>
<proteinExistence type="inferred from homology"/>
<comment type="subcellular location">
    <subcellularLocation>
        <location evidence="2">Cell inner membrane</location>
        <topology evidence="2">Single-pass type II membrane protein</topology>
    </subcellularLocation>
</comment>
<evidence type="ECO:0000256" key="11">
    <source>
        <dbReference type="ARBA" id="ARBA00022670"/>
    </source>
</evidence>
<feature type="region of interest" description="Disordered" evidence="27">
    <location>
        <begin position="803"/>
        <end position="831"/>
    </location>
</feature>
<keyword evidence="22" id="KW-0511">Multifunctional enzyme</keyword>
<comment type="similarity">
    <text evidence="5">In the N-terminal section; belongs to the glycosyltransferase 51 family.</text>
</comment>
<dbReference type="Gene3D" id="3.40.710.10">
    <property type="entry name" value="DD-peptidase/beta-lactamase superfamily"/>
    <property type="match status" value="2"/>
</dbReference>
<evidence type="ECO:0000256" key="25">
    <source>
        <dbReference type="ARBA" id="ARBA00044770"/>
    </source>
</evidence>
<evidence type="ECO:0000256" key="12">
    <source>
        <dbReference type="ARBA" id="ARBA00022676"/>
    </source>
</evidence>
<accession>A0ABQ3B5K5</accession>
<dbReference type="PANTHER" id="PTHR32282">
    <property type="entry name" value="BINDING PROTEIN TRANSPEPTIDASE, PUTATIVE-RELATED"/>
    <property type="match status" value="1"/>
</dbReference>
<keyword evidence="20 28" id="KW-0472">Membrane</keyword>
<evidence type="ECO:0000256" key="28">
    <source>
        <dbReference type="SAM" id="Phobius"/>
    </source>
</evidence>
<dbReference type="InterPro" id="IPR036950">
    <property type="entry name" value="PBP_transglycosylase"/>
</dbReference>
<evidence type="ECO:0000256" key="3">
    <source>
        <dbReference type="ARBA" id="ARBA00004752"/>
    </source>
</evidence>
<dbReference type="RefSeq" id="WP_189577439.1">
    <property type="nucleotide sequence ID" value="NZ_BMXV01000006.1"/>
</dbReference>
<evidence type="ECO:0000256" key="26">
    <source>
        <dbReference type="ARBA" id="ARBA00049902"/>
    </source>
</evidence>
<name>A0ABQ3B5K5_9GAMM</name>
<evidence type="ECO:0000256" key="1">
    <source>
        <dbReference type="ARBA" id="ARBA00002624"/>
    </source>
</evidence>
<feature type="region of interest" description="Disordered" evidence="27">
    <location>
        <begin position="415"/>
        <end position="439"/>
    </location>
</feature>
<feature type="transmembrane region" description="Helical" evidence="28">
    <location>
        <begin position="12"/>
        <end position="33"/>
    </location>
</feature>
<evidence type="ECO:0000259" key="29">
    <source>
        <dbReference type="Pfam" id="PF00905"/>
    </source>
</evidence>
<evidence type="ECO:0000256" key="20">
    <source>
        <dbReference type="ARBA" id="ARBA00023136"/>
    </source>
</evidence>
<dbReference type="Pfam" id="PF00912">
    <property type="entry name" value="Transgly"/>
    <property type="match status" value="1"/>
</dbReference>
<keyword evidence="18" id="KW-0573">Peptidoglycan synthesis</keyword>
<evidence type="ECO:0000256" key="19">
    <source>
        <dbReference type="ARBA" id="ARBA00022989"/>
    </source>
</evidence>
<comment type="catalytic activity">
    <reaction evidence="26">
        <text>[GlcNAc-(1-&gt;4)-Mur2Ac(oyl-L-Ala-gamma-D-Glu-L-Lys-D-Ala-D-Ala)](n)-di-trans,octa-cis-undecaprenyl diphosphate + beta-D-GlcNAc-(1-&gt;4)-Mur2Ac(oyl-L-Ala-gamma-D-Glu-L-Lys-D-Ala-D-Ala)-di-trans,octa-cis-undecaprenyl diphosphate = [GlcNAc-(1-&gt;4)-Mur2Ac(oyl-L-Ala-gamma-D-Glu-L-Lys-D-Ala-D-Ala)](n+1)-di-trans,octa-cis-undecaprenyl diphosphate + di-trans,octa-cis-undecaprenyl diphosphate + H(+)</text>
        <dbReference type="Rhea" id="RHEA:23708"/>
        <dbReference type="Rhea" id="RHEA-COMP:9602"/>
        <dbReference type="Rhea" id="RHEA-COMP:9603"/>
        <dbReference type="ChEBI" id="CHEBI:15378"/>
        <dbReference type="ChEBI" id="CHEBI:58405"/>
        <dbReference type="ChEBI" id="CHEBI:60033"/>
        <dbReference type="ChEBI" id="CHEBI:78435"/>
        <dbReference type="EC" id="2.4.99.28"/>
    </reaction>
</comment>
<feature type="domain" description="Penicillin-binding protein OB-like" evidence="31">
    <location>
        <begin position="320"/>
        <end position="459"/>
    </location>
</feature>
<keyword evidence="19 28" id="KW-1133">Transmembrane helix</keyword>
<dbReference type="InterPro" id="IPR012338">
    <property type="entry name" value="Beta-lactam/transpept-like"/>
</dbReference>
<keyword evidence="12" id="KW-0328">Glycosyltransferase</keyword>
<evidence type="ECO:0000256" key="16">
    <source>
        <dbReference type="ARBA" id="ARBA00022960"/>
    </source>
</evidence>
<keyword evidence="23" id="KW-0961">Cell wall biogenesis/degradation</keyword>
<evidence type="ECO:0000256" key="21">
    <source>
        <dbReference type="ARBA" id="ARBA00023251"/>
    </source>
</evidence>
<dbReference type="Pfam" id="PF17092">
    <property type="entry name" value="PCB_OB"/>
    <property type="match status" value="1"/>
</dbReference>